<dbReference type="SUPFAM" id="SSF52540">
    <property type="entry name" value="P-loop containing nucleoside triphosphate hydrolases"/>
    <property type="match status" value="2"/>
</dbReference>
<evidence type="ECO:0000256" key="3">
    <source>
        <dbReference type="ARBA" id="ARBA00005842"/>
    </source>
</evidence>
<dbReference type="PANTHER" id="PTHR11088">
    <property type="entry name" value="TRNA DIMETHYLALLYLTRANSFERASE"/>
    <property type="match status" value="1"/>
</dbReference>
<name>A0A6N8U3C3_9FIRM</name>
<keyword evidence="4 10" id="KW-0808">Transferase</keyword>
<dbReference type="AlphaFoldDB" id="A0A6N8U3C3"/>
<dbReference type="HAMAP" id="MF_00185">
    <property type="entry name" value="IPP_trans"/>
    <property type="match status" value="1"/>
</dbReference>
<accession>A0A6N8U3C3</accession>
<evidence type="ECO:0000256" key="12">
    <source>
        <dbReference type="RuleBase" id="RU003784"/>
    </source>
</evidence>
<organism evidence="14 15">
    <name type="scientific">Copranaerobaculum intestinale</name>
    <dbReference type="NCBI Taxonomy" id="2692629"/>
    <lineage>
        <taxon>Bacteria</taxon>
        <taxon>Bacillati</taxon>
        <taxon>Bacillota</taxon>
        <taxon>Erysipelotrichia</taxon>
        <taxon>Erysipelotrichales</taxon>
        <taxon>Erysipelotrichaceae</taxon>
        <taxon>Copranaerobaculum</taxon>
    </lineage>
</organism>
<dbReference type="InterPro" id="IPR027417">
    <property type="entry name" value="P-loop_NTPase"/>
</dbReference>
<dbReference type="GO" id="GO:0052381">
    <property type="term" value="F:tRNA dimethylallyltransferase activity"/>
    <property type="evidence" value="ECO:0007669"/>
    <property type="project" value="UniProtKB-UniRule"/>
</dbReference>
<feature type="region of interest" description="Interaction with substrate tRNA" evidence="10">
    <location>
        <begin position="35"/>
        <end position="38"/>
    </location>
</feature>
<dbReference type="NCBIfam" id="TIGR00174">
    <property type="entry name" value="miaA"/>
    <property type="match status" value="1"/>
</dbReference>
<evidence type="ECO:0000256" key="9">
    <source>
        <dbReference type="ARBA" id="ARBA00049563"/>
    </source>
</evidence>
<dbReference type="Proteomes" id="UP000434036">
    <property type="component" value="Unassembled WGS sequence"/>
</dbReference>
<evidence type="ECO:0000256" key="1">
    <source>
        <dbReference type="ARBA" id="ARBA00001946"/>
    </source>
</evidence>
<feature type="site" description="Interaction with substrate tRNA" evidence="10">
    <location>
        <position position="124"/>
    </location>
</feature>
<keyword evidence="7 10" id="KW-0067">ATP-binding</keyword>
<dbReference type="GO" id="GO:0006400">
    <property type="term" value="P:tRNA modification"/>
    <property type="evidence" value="ECO:0007669"/>
    <property type="project" value="TreeGrafter"/>
</dbReference>
<proteinExistence type="inferred from homology"/>
<keyword evidence="5 10" id="KW-0819">tRNA processing</keyword>
<comment type="function">
    <text evidence="2 10 12">Catalyzes the transfer of a dimethylallyl group onto the adenine at position 37 in tRNAs that read codons beginning with uridine, leading to the formation of N6-(dimethylallyl)adenosine (i(6)A).</text>
</comment>
<evidence type="ECO:0000313" key="14">
    <source>
        <dbReference type="EMBL" id="MXQ72716.1"/>
    </source>
</evidence>
<evidence type="ECO:0000256" key="2">
    <source>
        <dbReference type="ARBA" id="ARBA00003213"/>
    </source>
</evidence>
<dbReference type="GO" id="GO:0005524">
    <property type="term" value="F:ATP binding"/>
    <property type="evidence" value="ECO:0007669"/>
    <property type="project" value="UniProtKB-UniRule"/>
</dbReference>
<comment type="caution">
    <text evidence="14">The sequence shown here is derived from an EMBL/GenBank/DDBJ whole genome shotgun (WGS) entry which is preliminary data.</text>
</comment>
<evidence type="ECO:0000256" key="10">
    <source>
        <dbReference type="HAMAP-Rule" id="MF_00185"/>
    </source>
</evidence>
<evidence type="ECO:0000256" key="5">
    <source>
        <dbReference type="ARBA" id="ARBA00022694"/>
    </source>
</evidence>
<evidence type="ECO:0000256" key="6">
    <source>
        <dbReference type="ARBA" id="ARBA00022741"/>
    </source>
</evidence>
<reference evidence="14 15" key="2">
    <citation type="submission" date="2020-01" db="EMBL/GenBank/DDBJ databases">
        <title>Clostridiaceae sp. nov. isolated from the gut of human by culturomics.</title>
        <authorList>
            <person name="Chang Y."/>
        </authorList>
    </citation>
    <scope>NUCLEOTIDE SEQUENCE [LARGE SCALE GENOMIC DNA]</scope>
    <source>
        <strain evidence="14 15">DONG20-135</strain>
    </source>
</reference>
<comment type="similarity">
    <text evidence="3 10 13">Belongs to the IPP transferase family.</text>
</comment>
<comment type="cofactor">
    <cofactor evidence="1 10">
        <name>Mg(2+)</name>
        <dbReference type="ChEBI" id="CHEBI:18420"/>
    </cofactor>
</comment>
<dbReference type="Pfam" id="PF01715">
    <property type="entry name" value="IPPT"/>
    <property type="match status" value="1"/>
</dbReference>
<keyword evidence="15" id="KW-1185">Reference proteome</keyword>
<evidence type="ECO:0000256" key="4">
    <source>
        <dbReference type="ARBA" id="ARBA00022679"/>
    </source>
</evidence>
<sequence length="301" mass="34884">MKPKILSVVGTNASGKSDLAVKLALHFNGEVISADSRQLYRGLDLGTGKLTIDEMQGVPHYMIDILDVNTMYSVVDYQREVYRIIDDILSRGKLPIIAGGTGLYTRAVVKGYTFRDVPQNDELRERLETKTTEELYEELKNISEAAAARNTASNRRRIIRALEKYYTIGEAGLEEGFEPRYEALQLGVTWPNEILHKRIDERMKRRFDQGMLEEVKELLRQGATGEFLEALGLEYRYIYRYISGDYKTKDELYEALGRAIKRFAKQQKTWFRKDQDIHWLTMDQQPFEEAVRLVENYLSES</sequence>
<dbReference type="Gene3D" id="1.10.20.140">
    <property type="match status" value="1"/>
</dbReference>
<dbReference type="InterPro" id="IPR018022">
    <property type="entry name" value="IPT"/>
</dbReference>
<dbReference type="InterPro" id="IPR039657">
    <property type="entry name" value="Dimethylallyltransferase"/>
</dbReference>
<feature type="binding site" evidence="10">
    <location>
        <begin position="10"/>
        <end position="17"/>
    </location>
    <ligand>
        <name>ATP</name>
        <dbReference type="ChEBI" id="CHEBI:30616"/>
    </ligand>
</feature>
<gene>
    <name evidence="10 14" type="primary">miaA</name>
    <name evidence="14" type="ORF">GSF08_01990</name>
</gene>
<comment type="subunit">
    <text evidence="10">Monomer.</text>
</comment>
<comment type="catalytic activity">
    <reaction evidence="9 10 11">
        <text>adenosine(37) in tRNA + dimethylallyl diphosphate = N(6)-dimethylallyladenosine(37) in tRNA + diphosphate</text>
        <dbReference type="Rhea" id="RHEA:26482"/>
        <dbReference type="Rhea" id="RHEA-COMP:10162"/>
        <dbReference type="Rhea" id="RHEA-COMP:10375"/>
        <dbReference type="ChEBI" id="CHEBI:33019"/>
        <dbReference type="ChEBI" id="CHEBI:57623"/>
        <dbReference type="ChEBI" id="CHEBI:74411"/>
        <dbReference type="ChEBI" id="CHEBI:74415"/>
        <dbReference type="EC" id="2.5.1.75"/>
    </reaction>
</comment>
<evidence type="ECO:0000256" key="7">
    <source>
        <dbReference type="ARBA" id="ARBA00022840"/>
    </source>
</evidence>
<reference evidence="14 15" key="1">
    <citation type="submission" date="2019-12" db="EMBL/GenBank/DDBJ databases">
        <authorList>
            <person name="Yang R."/>
        </authorList>
    </citation>
    <scope>NUCLEOTIDE SEQUENCE [LARGE SCALE GENOMIC DNA]</scope>
    <source>
        <strain evidence="14 15">DONG20-135</strain>
    </source>
</reference>
<protein>
    <recommendedName>
        <fullName evidence="10">tRNA dimethylallyltransferase</fullName>
        <ecNumber evidence="10">2.5.1.75</ecNumber>
    </recommendedName>
    <alternativeName>
        <fullName evidence="10">Dimethylallyl diphosphate:tRNA dimethylallyltransferase</fullName>
        <shortName evidence="10">DMAPP:tRNA dimethylallyltransferase</shortName>
        <shortName evidence="10">DMATase</shortName>
    </alternativeName>
    <alternativeName>
        <fullName evidence="10">Isopentenyl-diphosphate:tRNA isopentenyltransferase</fullName>
        <shortName evidence="10">IPP transferase</shortName>
        <shortName evidence="10">IPPT</shortName>
        <shortName evidence="10">IPTase</shortName>
    </alternativeName>
</protein>
<dbReference type="Gene3D" id="3.40.50.300">
    <property type="entry name" value="P-loop containing nucleotide triphosphate hydrolases"/>
    <property type="match status" value="1"/>
</dbReference>
<dbReference type="PANTHER" id="PTHR11088:SF60">
    <property type="entry name" value="TRNA DIMETHYLALLYLTRANSFERASE"/>
    <property type="match status" value="1"/>
</dbReference>
<evidence type="ECO:0000256" key="11">
    <source>
        <dbReference type="RuleBase" id="RU003783"/>
    </source>
</evidence>
<dbReference type="EC" id="2.5.1.75" evidence="10"/>
<evidence type="ECO:0000256" key="13">
    <source>
        <dbReference type="RuleBase" id="RU003785"/>
    </source>
</evidence>
<comment type="caution">
    <text evidence="10">Lacks conserved residue(s) required for the propagation of feature annotation.</text>
</comment>
<keyword evidence="8 10" id="KW-0460">Magnesium</keyword>
<dbReference type="EMBL" id="WUUQ01000001">
    <property type="protein sequence ID" value="MXQ72716.1"/>
    <property type="molecule type" value="Genomic_DNA"/>
</dbReference>
<evidence type="ECO:0000256" key="8">
    <source>
        <dbReference type="ARBA" id="ARBA00022842"/>
    </source>
</evidence>
<evidence type="ECO:0000313" key="15">
    <source>
        <dbReference type="Proteomes" id="UP000434036"/>
    </source>
</evidence>
<feature type="site" description="Interaction with substrate tRNA" evidence="10">
    <location>
        <position position="101"/>
    </location>
</feature>
<keyword evidence="6 10" id="KW-0547">Nucleotide-binding</keyword>
<dbReference type="RefSeq" id="WP_160624199.1">
    <property type="nucleotide sequence ID" value="NZ_WUUQ01000001.1"/>
</dbReference>